<comment type="function">
    <text evidence="13">Cleaves proteins, imported into the mitochondrion, to their mature size. While most mitochondrial precursor proteins are processed to the mature form in one step by mitochondrial processing peptidase (MPP), the sequential cleavage by MIP of an octapeptide after initial processing by MPP is a required step for a subgroup of nuclear-encoded precursor proteins destined for the matrix or the inner membrane.</text>
</comment>
<dbReference type="EMBL" id="MU157824">
    <property type="protein sequence ID" value="KAF9535653.1"/>
    <property type="molecule type" value="Genomic_DNA"/>
</dbReference>
<dbReference type="Gene3D" id="1.10.1370.10">
    <property type="entry name" value="Neurolysin, domain 3"/>
    <property type="match status" value="1"/>
</dbReference>
<evidence type="ECO:0000256" key="7">
    <source>
        <dbReference type="ARBA" id="ARBA00022723"/>
    </source>
</evidence>
<evidence type="ECO:0000256" key="14">
    <source>
        <dbReference type="ARBA" id="ARBA00032470"/>
    </source>
</evidence>
<dbReference type="FunFam" id="3.40.390.10:FF:000055">
    <property type="entry name" value="Related to mitochondrial intermediate peptidase"/>
    <property type="match status" value="1"/>
</dbReference>
<organism evidence="17 18">
    <name type="scientific">Crepidotus variabilis</name>
    <dbReference type="NCBI Taxonomy" id="179855"/>
    <lineage>
        <taxon>Eukaryota</taxon>
        <taxon>Fungi</taxon>
        <taxon>Dikarya</taxon>
        <taxon>Basidiomycota</taxon>
        <taxon>Agaricomycotina</taxon>
        <taxon>Agaricomycetes</taxon>
        <taxon>Agaricomycetidae</taxon>
        <taxon>Agaricales</taxon>
        <taxon>Agaricineae</taxon>
        <taxon>Crepidotaceae</taxon>
        <taxon>Crepidotus</taxon>
    </lineage>
</organism>
<evidence type="ECO:0000256" key="13">
    <source>
        <dbReference type="ARBA" id="ARBA00025208"/>
    </source>
</evidence>
<evidence type="ECO:0000256" key="12">
    <source>
        <dbReference type="ARBA" id="ARBA00023128"/>
    </source>
</evidence>
<evidence type="ECO:0000256" key="15">
    <source>
        <dbReference type="RuleBase" id="RU003435"/>
    </source>
</evidence>
<keyword evidence="10" id="KW-0809">Transit peptide</keyword>
<feature type="domain" description="Peptidase M3A/M3B catalytic" evidence="16">
    <location>
        <begin position="288"/>
        <end position="758"/>
    </location>
</feature>
<dbReference type="InterPro" id="IPR033851">
    <property type="entry name" value="M3A_MIP"/>
</dbReference>
<keyword evidence="11 15" id="KW-0482">Metalloprotease</keyword>
<gene>
    <name evidence="17" type="ORF">CPB83DRAFT_779758</name>
</gene>
<keyword evidence="9 15" id="KW-0862">Zinc</keyword>
<evidence type="ECO:0000256" key="1">
    <source>
        <dbReference type="ARBA" id="ARBA00000436"/>
    </source>
</evidence>
<comment type="subcellular location">
    <subcellularLocation>
        <location evidence="2">Mitochondrion matrix</location>
    </subcellularLocation>
</comment>
<dbReference type="SUPFAM" id="SSF55486">
    <property type="entry name" value="Metalloproteases ('zincins'), catalytic domain"/>
    <property type="match status" value="1"/>
</dbReference>
<comment type="catalytic activity">
    <reaction evidence="1">
        <text>Release of an N-terminal octapeptide as second stage of processing of some proteins imported into the mitochondrion.</text>
        <dbReference type="EC" id="3.4.24.59"/>
    </reaction>
</comment>
<dbReference type="InterPro" id="IPR045090">
    <property type="entry name" value="Pept_M3A_M3B"/>
</dbReference>
<keyword evidence="8 15" id="KW-0378">Hydrolase</keyword>
<comment type="similarity">
    <text evidence="3 15">Belongs to the peptidase M3 family.</text>
</comment>
<reference evidence="17" key="1">
    <citation type="submission" date="2020-11" db="EMBL/GenBank/DDBJ databases">
        <authorList>
            <consortium name="DOE Joint Genome Institute"/>
            <person name="Ahrendt S."/>
            <person name="Riley R."/>
            <person name="Andreopoulos W."/>
            <person name="Labutti K."/>
            <person name="Pangilinan J."/>
            <person name="Ruiz-Duenas F.J."/>
            <person name="Barrasa J.M."/>
            <person name="Sanchez-Garcia M."/>
            <person name="Camarero S."/>
            <person name="Miyauchi S."/>
            <person name="Serrano A."/>
            <person name="Linde D."/>
            <person name="Babiker R."/>
            <person name="Drula E."/>
            <person name="Ayuso-Fernandez I."/>
            <person name="Pacheco R."/>
            <person name="Padilla G."/>
            <person name="Ferreira P."/>
            <person name="Barriuso J."/>
            <person name="Kellner H."/>
            <person name="Castanera R."/>
            <person name="Alfaro M."/>
            <person name="Ramirez L."/>
            <person name="Pisabarro A.G."/>
            <person name="Kuo A."/>
            <person name="Tritt A."/>
            <person name="Lipzen A."/>
            <person name="He G."/>
            <person name="Yan M."/>
            <person name="Ng V."/>
            <person name="Cullen D."/>
            <person name="Martin F."/>
            <person name="Rosso M.-N."/>
            <person name="Henrissat B."/>
            <person name="Hibbett D."/>
            <person name="Martinez A.T."/>
            <person name="Grigoriev I.V."/>
        </authorList>
    </citation>
    <scope>NUCLEOTIDE SEQUENCE</scope>
    <source>
        <strain evidence="17">CBS 506.95</strain>
    </source>
</reference>
<dbReference type="GO" id="GO:0004222">
    <property type="term" value="F:metalloendopeptidase activity"/>
    <property type="evidence" value="ECO:0007669"/>
    <property type="project" value="UniProtKB-EC"/>
</dbReference>
<keyword evidence="6 15" id="KW-0645">Protease</keyword>
<evidence type="ECO:0000256" key="9">
    <source>
        <dbReference type="ARBA" id="ARBA00022833"/>
    </source>
</evidence>
<comment type="caution">
    <text evidence="17">The sequence shown here is derived from an EMBL/GenBank/DDBJ whole genome shotgun (WGS) entry which is preliminary data.</text>
</comment>
<dbReference type="Pfam" id="PF01432">
    <property type="entry name" value="Peptidase_M3"/>
    <property type="match status" value="1"/>
</dbReference>
<evidence type="ECO:0000313" key="17">
    <source>
        <dbReference type="EMBL" id="KAF9535653.1"/>
    </source>
</evidence>
<evidence type="ECO:0000256" key="2">
    <source>
        <dbReference type="ARBA" id="ARBA00004305"/>
    </source>
</evidence>
<dbReference type="EC" id="3.4.24.59" evidence="4"/>
<dbReference type="PANTHER" id="PTHR11804">
    <property type="entry name" value="PROTEASE M3 THIMET OLIGOPEPTIDASE-RELATED"/>
    <property type="match status" value="1"/>
</dbReference>
<evidence type="ECO:0000313" key="18">
    <source>
        <dbReference type="Proteomes" id="UP000807306"/>
    </source>
</evidence>
<evidence type="ECO:0000256" key="10">
    <source>
        <dbReference type="ARBA" id="ARBA00022946"/>
    </source>
</evidence>
<dbReference type="AlphaFoldDB" id="A0A9P6JWY9"/>
<keyword evidence="18" id="KW-1185">Reference proteome</keyword>
<dbReference type="InterPro" id="IPR001567">
    <property type="entry name" value="Pept_M3A_M3B_dom"/>
</dbReference>
<protein>
    <recommendedName>
        <fullName evidence="5">Mitochondrial intermediate peptidase</fullName>
        <ecNumber evidence="4">3.4.24.59</ecNumber>
    </recommendedName>
    <alternativeName>
        <fullName evidence="14">Octapeptidyl aminopeptidase</fullName>
    </alternativeName>
</protein>
<dbReference type="PANTHER" id="PTHR11804:SF79">
    <property type="entry name" value="MITOCHONDRIAL INTERMEDIATE PEPTIDASE"/>
    <property type="match status" value="1"/>
</dbReference>
<name>A0A9P6JWY9_9AGAR</name>
<keyword evidence="12" id="KW-0496">Mitochondrion</keyword>
<dbReference type="Gene3D" id="3.40.390.10">
    <property type="entry name" value="Collagenase (Catalytic Domain)"/>
    <property type="match status" value="1"/>
</dbReference>
<comment type="cofactor">
    <cofactor evidence="15">
        <name>Zn(2+)</name>
        <dbReference type="ChEBI" id="CHEBI:29105"/>
    </cofactor>
    <text evidence="15">Binds 1 zinc ion.</text>
</comment>
<evidence type="ECO:0000256" key="5">
    <source>
        <dbReference type="ARBA" id="ARBA00018046"/>
    </source>
</evidence>
<dbReference type="InterPro" id="IPR024079">
    <property type="entry name" value="MetalloPept_cat_dom_sf"/>
</dbReference>
<proteinExistence type="inferred from homology"/>
<dbReference type="GO" id="GO:0005759">
    <property type="term" value="C:mitochondrial matrix"/>
    <property type="evidence" value="ECO:0007669"/>
    <property type="project" value="UniProtKB-SubCell"/>
</dbReference>
<dbReference type="GO" id="GO:0006627">
    <property type="term" value="P:protein processing involved in protein targeting to mitochondrion"/>
    <property type="evidence" value="ECO:0007669"/>
    <property type="project" value="TreeGrafter"/>
</dbReference>
<sequence length="776" mass="87158">MLAATTKRALKLRSPKPLFRFQGCLISQSRDPRQKRHLATQVESHIPASVDDKALITLFDNPKSGFRASSFSVTGLFGHPNLTHPRALISLAEATVVRAQQLTDRIVRSRESRDELFKVVKNLDRLSDMLCGVIDLAEMVRNAHPDRLWVEAAHQAYETLCEFMNVLNTHVGLYEVLETVLSDPSIVKTLSPEAYETAQIFWRDFKKSAIDLPPAQRQKFVSLSSDILVLGRQFLDAANSPRPPASIRPSDLAGLKDKGMGVRLQLQAQFTQRDLLVYPGSMQAQMIMRSAPKEEPRRRVYIAANSSTPEQIGTLETLLRKRAELARLVGRDSFAHMTLDDKMAKTPDNVNNFLDALMNHTRPFARRALKTLGERKQAHHGFSTPPIVQAWDRDFYCPPEPPAPPIALPPLTLGTVFMGLSRLFRHLYGISLRPADSAPGEVWHTDVQKLEVVDDDKGIIGWIYADLFARRGKASGAAHYTVRCSRRTDDDDEVGDGIMRGLEMKIRESQEFEAVKRHRLPNQDGVYQLPLVVLLCEFPRPTAMKGATVLEWHEVVTLFHEMGHAMHSMIGRTEYQNVAGTRCATDFVELPSILMEHFLASPAVLSLFDADDSSAQRQIGNHHSDPCHSIDTYSQILLASIDQVYHSTAVLDSSFNSTAELGILHDSRGLIPYVPGTSFQTQFGHLFGYGATYYSYLFDRAIASRVWHQIFKQNPLDRRTGEKYKSEVLAFGGGKDPWMMVSALLDDPSLKAGNEETMRQVGQWRIEDQVGQSGRH</sequence>
<evidence type="ECO:0000256" key="3">
    <source>
        <dbReference type="ARBA" id="ARBA00006040"/>
    </source>
</evidence>
<keyword evidence="7 15" id="KW-0479">Metal-binding</keyword>
<dbReference type="GO" id="GO:0046872">
    <property type="term" value="F:metal ion binding"/>
    <property type="evidence" value="ECO:0007669"/>
    <property type="project" value="UniProtKB-UniRule"/>
</dbReference>
<dbReference type="OrthoDB" id="17530at2759"/>
<dbReference type="Proteomes" id="UP000807306">
    <property type="component" value="Unassembled WGS sequence"/>
</dbReference>
<evidence type="ECO:0000256" key="4">
    <source>
        <dbReference type="ARBA" id="ARBA00012441"/>
    </source>
</evidence>
<dbReference type="InterPro" id="IPR024077">
    <property type="entry name" value="Neurolysin/TOP_dom2"/>
</dbReference>
<evidence type="ECO:0000259" key="16">
    <source>
        <dbReference type="Pfam" id="PF01432"/>
    </source>
</evidence>
<evidence type="ECO:0000256" key="8">
    <source>
        <dbReference type="ARBA" id="ARBA00022801"/>
    </source>
</evidence>
<evidence type="ECO:0000256" key="6">
    <source>
        <dbReference type="ARBA" id="ARBA00022670"/>
    </source>
</evidence>
<dbReference type="GO" id="GO:0006518">
    <property type="term" value="P:peptide metabolic process"/>
    <property type="evidence" value="ECO:0007669"/>
    <property type="project" value="TreeGrafter"/>
</dbReference>
<evidence type="ECO:0000256" key="11">
    <source>
        <dbReference type="ARBA" id="ARBA00023049"/>
    </source>
</evidence>
<accession>A0A9P6JWY9</accession>
<dbReference type="CDD" id="cd06457">
    <property type="entry name" value="M3A_MIP"/>
    <property type="match status" value="1"/>
</dbReference>